<comment type="caution">
    <text evidence="3">The sequence shown here is derived from an EMBL/GenBank/DDBJ whole genome shotgun (WGS) entry which is preliminary data.</text>
</comment>
<organism evidence="3 4">
    <name type="scientific">Paraherbaspirillum soli</name>
    <dbReference type="NCBI Taxonomy" id="631222"/>
    <lineage>
        <taxon>Bacteria</taxon>
        <taxon>Pseudomonadati</taxon>
        <taxon>Pseudomonadota</taxon>
        <taxon>Betaproteobacteria</taxon>
        <taxon>Burkholderiales</taxon>
        <taxon>Oxalobacteraceae</taxon>
        <taxon>Paraherbaspirillum</taxon>
    </lineage>
</organism>
<evidence type="ECO:0000313" key="4">
    <source>
        <dbReference type="Proteomes" id="UP001596045"/>
    </source>
</evidence>
<evidence type="ECO:0000259" key="2">
    <source>
        <dbReference type="Pfam" id="PF13699"/>
    </source>
</evidence>
<dbReference type="EMBL" id="JBHSMT010000028">
    <property type="protein sequence ID" value="MFC5475572.1"/>
    <property type="molecule type" value="Genomic_DNA"/>
</dbReference>
<evidence type="ECO:0000313" key="3">
    <source>
        <dbReference type="EMBL" id="MFC5475572.1"/>
    </source>
</evidence>
<name>A0ABW0MER1_9BURK</name>
<dbReference type="InterPro" id="IPR025295">
    <property type="entry name" value="eCIS_core_dom"/>
</dbReference>
<reference evidence="4" key="1">
    <citation type="journal article" date="2019" name="Int. J. Syst. Evol. Microbiol.">
        <title>The Global Catalogue of Microorganisms (GCM) 10K type strain sequencing project: providing services to taxonomists for standard genome sequencing and annotation.</title>
        <authorList>
            <consortium name="The Broad Institute Genomics Platform"/>
            <consortium name="The Broad Institute Genome Sequencing Center for Infectious Disease"/>
            <person name="Wu L."/>
            <person name="Ma J."/>
        </authorList>
    </citation>
    <scope>NUCLEOTIDE SEQUENCE [LARGE SCALE GENOMIC DNA]</scope>
    <source>
        <strain evidence="4">JCM 17066</strain>
    </source>
</reference>
<dbReference type="Pfam" id="PF13699">
    <property type="entry name" value="eCIS_core"/>
    <property type="match status" value="1"/>
</dbReference>
<accession>A0ABW0MER1</accession>
<feature type="region of interest" description="Disordered" evidence="1">
    <location>
        <begin position="1"/>
        <end position="29"/>
    </location>
</feature>
<sequence length="553" mass="61312">MTPQTPAPVLGAPLRQPAPPGAKLGGGNDFTSMGTYHYGGSVLQRRPASAPAGPVSQSGLPDDLRYGVEALSGINLSRVKVHYNSAKPARLQAHAYAQGSEIHLAAGQEQHLPHEAWHVVQQAQGRVAPTVPLGGAMLNDDQGLEREADAMGARAHRLGIAQTRFYDPHNAGVNRFPVAINAAAGQGIIQTKLSLNKQVITFKNNSVEEFLKGILTSISDQDLKAEFDQYFAENPDRLKHVMIKWAGAPENKKIAKNDYQPPPGKQQKAKVRHYDNADELALAALGEARSKQKKTAEKEYATEIVGRSDIFNELVDIIQTNIPIALKKYGTVIDNLAKLAPKNRRTYLEYVRILEVTTLSDVLTHPQKHTFGELVAAIHDVQELLYQTKNEELVLTIDNERERNLNNPHALPPERYQGSVLVGPLVVRKPVDRAWRGKEATPKPSNPHVKTALLLGNPTDMGPSMTAARMFILATDGGAGARRVKSLALALFAFWNRLYRRDITDVHRYHFTMDMAANFDALYSPFTPIDKESRQWQEEFNLRDVESEFDVYD</sequence>
<feature type="domain" description="eCIS core" evidence="2">
    <location>
        <begin position="60"/>
        <end position="125"/>
    </location>
</feature>
<dbReference type="Proteomes" id="UP001596045">
    <property type="component" value="Unassembled WGS sequence"/>
</dbReference>
<protein>
    <submittedName>
        <fullName evidence="3">DUF4157 domain-containing protein</fullName>
    </submittedName>
</protein>
<keyword evidence="4" id="KW-1185">Reference proteome</keyword>
<evidence type="ECO:0000256" key="1">
    <source>
        <dbReference type="SAM" id="MobiDB-lite"/>
    </source>
</evidence>
<gene>
    <name evidence="3" type="ORF">ACFPM8_16545</name>
</gene>
<dbReference type="RefSeq" id="WP_378999392.1">
    <property type="nucleotide sequence ID" value="NZ_JBHSMT010000028.1"/>
</dbReference>
<proteinExistence type="predicted"/>